<evidence type="ECO:0000313" key="2">
    <source>
        <dbReference type="Proteomes" id="UP000830671"/>
    </source>
</evidence>
<dbReference type="RefSeq" id="XP_049142370.1">
    <property type="nucleotide sequence ID" value="XM_049285227.1"/>
</dbReference>
<dbReference type="GeneID" id="73340237"/>
<dbReference type="KEGG" id="clup:CLUP02_06227"/>
<reference evidence="1" key="1">
    <citation type="journal article" date="2021" name="Mol. Plant Microbe Interact.">
        <title>Complete Genome Sequence of the Plant-Pathogenic Fungus Colletotrichum lupini.</title>
        <authorList>
            <person name="Baroncelli R."/>
            <person name="Pensec F."/>
            <person name="Da Lio D."/>
            <person name="Boufleur T."/>
            <person name="Vicente I."/>
            <person name="Sarrocco S."/>
            <person name="Picot A."/>
            <person name="Baraldi E."/>
            <person name="Sukno S."/>
            <person name="Thon M."/>
            <person name="Le Floch G."/>
        </authorList>
    </citation>
    <scope>NUCLEOTIDE SEQUENCE</scope>
    <source>
        <strain evidence="1">IMI 504893</strain>
    </source>
</reference>
<name>A0A9Q8SNR3_9PEZI</name>
<evidence type="ECO:0000313" key="1">
    <source>
        <dbReference type="EMBL" id="UQC80742.1"/>
    </source>
</evidence>
<keyword evidence="2" id="KW-1185">Reference proteome</keyword>
<dbReference type="Proteomes" id="UP000830671">
    <property type="component" value="Chromosome 3"/>
</dbReference>
<proteinExistence type="predicted"/>
<protein>
    <submittedName>
        <fullName evidence="1">Uncharacterized protein</fullName>
    </submittedName>
</protein>
<sequence length="69" mass="8154">MYEVSSSWRRLGYRHERMCTTFSKRAHQHRLHSTAQIPHGRFRAHRVHSADFATRRRKAQILGCVAPVL</sequence>
<dbReference type="AlphaFoldDB" id="A0A9Q8SNR3"/>
<accession>A0A9Q8SNR3</accession>
<gene>
    <name evidence="1" type="ORF">CLUP02_06227</name>
</gene>
<dbReference type="EMBL" id="CP019475">
    <property type="protein sequence ID" value="UQC80742.1"/>
    <property type="molecule type" value="Genomic_DNA"/>
</dbReference>
<organism evidence="1 2">
    <name type="scientific">Colletotrichum lupini</name>
    <dbReference type="NCBI Taxonomy" id="145971"/>
    <lineage>
        <taxon>Eukaryota</taxon>
        <taxon>Fungi</taxon>
        <taxon>Dikarya</taxon>
        <taxon>Ascomycota</taxon>
        <taxon>Pezizomycotina</taxon>
        <taxon>Sordariomycetes</taxon>
        <taxon>Hypocreomycetidae</taxon>
        <taxon>Glomerellales</taxon>
        <taxon>Glomerellaceae</taxon>
        <taxon>Colletotrichum</taxon>
        <taxon>Colletotrichum acutatum species complex</taxon>
    </lineage>
</organism>